<keyword evidence="3" id="KW-1185">Reference proteome</keyword>
<dbReference type="GeneID" id="70215304"/>
<dbReference type="RefSeq" id="XP_046054106.1">
    <property type="nucleotide sequence ID" value="XM_046185350.1"/>
</dbReference>
<dbReference type="EMBL" id="JAGMUX010000003">
    <property type="protein sequence ID" value="KAH7265371.1"/>
    <property type="molecule type" value="Genomic_DNA"/>
</dbReference>
<protein>
    <submittedName>
        <fullName evidence="2">Uncharacterized protein</fullName>
    </submittedName>
</protein>
<dbReference type="OrthoDB" id="10381102at2759"/>
<feature type="chain" id="PRO_5040435123" evidence="1">
    <location>
        <begin position="25"/>
        <end position="92"/>
    </location>
</feature>
<sequence>MFYLPLFSHGVTFSLATLFGLVQTLYCCDRFPSSLHDGHLQVKYKHGYGFVSGRVHEGMRAWSGMGGDGASKGSCRHAIEDALLHGSNFNLL</sequence>
<reference evidence="2" key="1">
    <citation type="journal article" date="2021" name="Nat. Commun.">
        <title>Genetic determinants of endophytism in the Arabidopsis root mycobiome.</title>
        <authorList>
            <person name="Mesny F."/>
            <person name="Miyauchi S."/>
            <person name="Thiergart T."/>
            <person name="Pickel B."/>
            <person name="Atanasova L."/>
            <person name="Karlsson M."/>
            <person name="Huettel B."/>
            <person name="Barry K.W."/>
            <person name="Haridas S."/>
            <person name="Chen C."/>
            <person name="Bauer D."/>
            <person name="Andreopoulos W."/>
            <person name="Pangilinan J."/>
            <person name="LaButti K."/>
            <person name="Riley R."/>
            <person name="Lipzen A."/>
            <person name="Clum A."/>
            <person name="Drula E."/>
            <person name="Henrissat B."/>
            <person name="Kohler A."/>
            <person name="Grigoriev I.V."/>
            <person name="Martin F.M."/>
            <person name="Hacquard S."/>
        </authorList>
    </citation>
    <scope>NUCLEOTIDE SEQUENCE</scope>
    <source>
        <strain evidence="2">MPI-CAGE-AT-0023</strain>
    </source>
</reference>
<proteinExistence type="predicted"/>
<dbReference type="Proteomes" id="UP000720189">
    <property type="component" value="Unassembled WGS sequence"/>
</dbReference>
<evidence type="ECO:0000313" key="2">
    <source>
        <dbReference type="EMBL" id="KAH7265371.1"/>
    </source>
</evidence>
<dbReference type="AlphaFoldDB" id="A0A9P9HY49"/>
<organism evidence="2 3">
    <name type="scientific">Fusarium redolens</name>
    <dbReference type="NCBI Taxonomy" id="48865"/>
    <lineage>
        <taxon>Eukaryota</taxon>
        <taxon>Fungi</taxon>
        <taxon>Dikarya</taxon>
        <taxon>Ascomycota</taxon>
        <taxon>Pezizomycotina</taxon>
        <taxon>Sordariomycetes</taxon>
        <taxon>Hypocreomycetidae</taxon>
        <taxon>Hypocreales</taxon>
        <taxon>Nectriaceae</taxon>
        <taxon>Fusarium</taxon>
        <taxon>Fusarium redolens species complex</taxon>
    </lineage>
</organism>
<evidence type="ECO:0000313" key="3">
    <source>
        <dbReference type="Proteomes" id="UP000720189"/>
    </source>
</evidence>
<keyword evidence="1" id="KW-0732">Signal</keyword>
<evidence type="ECO:0000256" key="1">
    <source>
        <dbReference type="SAM" id="SignalP"/>
    </source>
</evidence>
<accession>A0A9P9HY49</accession>
<feature type="signal peptide" evidence="1">
    <location>
        <begin position="1"/>
        <end position="24"/>
    </location>
</feature>
<name>A0A9P9HY49_FUSRE</name>
<gene>
    <name evidence="2" type="ORF">BKA55DRAFT_249391</name>
</gene>
<comment type="caution">
    <text evidence="2">The sequence shown here is derived from an EMBL/GenBank/DDBJ whole genome shotgun (WGS) entry which is preliminary data.</text>
</comment>